<keyword evidence="15" id="KW-1185">Reference proteome</keyword>
<organism evidence="14">
    <name type="scientific">Tuwongella immobilis</name>
    <dbReference type="NCBI Taxonomy" id="692036"/>
    <lineage>
        <taxon>Bacteria</taxon>
        <taxon>Pseudomonadati</taxon>
        <taxon>Planctomycetota</taxon>
        <taxon>Planctomycetia</taxon>
        <taxon>Gemmatales</taxon>
        <taxon>Gemmataceae</taxon>
        <taxon>Tuwongella</taxon>
    </lineage>
</organism>
<evidence type="ECO:0000256" key="2">
    <source>
        <dbReference type="ARBA" id="ARBA00007957"/>
    </source>
</evidence>
<keyword evidence="9" id="KW-0805">Transcription regulation</keyword>
<dbReference type="GO" id="GO:0000976">
    <property type="term" value="F:transcription cis-regulatory region binding"/>
    <property type="evidence" value="ECO:0007669"/>
    <property type="project" value="TreeGrafter"/>
</dbReference>
<dbReference type="InterPro" id="IPR036388">
    <property type="entry name" value="WH-like_DNA-bd_sf"/>
</dbReference>
<dbReference type="GO" id="GO:0008270">
    <property type="term" value="F:zinc ion binding"/>
    <property type="evidence" value="ECO:0007669"/>
    <property type="project" value="TreeGrafter"/>
</dbReference>
<dbReference type="Gene3D" id="3.30.1490.190">
    <property type="match status" value="1"/>
</dbReference>
<evidence type="ECO:0000256" key="4">
    <source>
        <dbReference type="ARBA" id="ARBA00020910"/>
    </source>
</evidence>
<evidence type="ECO:0000313" key="15">
    <source>
        <dbReference type="Proteomes" id="UP000464378"/>
    </source>
</evidence>
<feature type="binding site" evidence="12">
    <location>
        <position position="146"/>
    </location>
    <ligand>
        <name>Zn(2+)</name>
        <dbReference type="ChEBI" id="CHEBI:29105"/>
    </ligand>
</feature>
<evidence type="ECO:0000256" key="12">
    <source>
        <dbReference type="PIRSR" id="PIRSR602481-1"/>
    </source>
</evidence>
<feature type="binding site" evidence="13">
    <location>
        <position position="102"/>
    </location>
    <ligand>
        <name>Fe cation</name>
        <dbReference type="ChEBI" id="CHEBI:24875"/>
    </ligand>
</feature>
<keyword evidence="7 12" id="KW-0479">Metal-binding</keyword>
<feature type="binding site" evidence="12">
    <location>
        <position position="149"/>
    </location>
    <ligand>
        <name>Zn(2+)</name>
        <dbReference type="ChEBI" id="CHEBI:29105"/>
    </ligand>
</feature>
<dbReference type="SUPFAM" id="SSF46785">
    <property type="entry name" value="Winged helix' DNA-binding domain"/>
    <property type="match status" value="1"/>
</dbReference>
<dbReference type="Proteomes" id="UP000464378">
    <property type="component" value="Chromosome"/>
</dbReference>
<feature type="binding site" evidence="12">
    <location>
        <position position="109"/>
    </location>
    <ligand>
        <name>Zn(2+)</name>
        <dbReference type="ChEBI" id="CHEBI:29105"/>
    </ligand>
</feature>
<comment type="cofactor">
    <cofactor evidence="13">
        <name>Mn(2+)</name>
        <dbReference type="ChEBI" id="CHEBI:29035"/>
    </cofactor>
    <cofactor evidence="13">
        <name>Fe(2+)</name>
        <dbReference type="ChEBI" id="CHEBI:29033"/>
    </cofactor>
    <text evidence="13">Binds 1 Mn(2+) or Fe(2+) ion per subunit.</text>
</comment>
<keyword evidence="5" id="KW-0963">Cytoplasm</keyword>
<feature type="binding site" evidence="12">
    <location>
        <position position="106"/>
    </location>
    <ligand>
        <name>Zn(2+)</name>
        <dbReference type="ChEBI" id="CHEBI:29105"/>
    </ligand>
</feature>
<dbReference type="InterPro" id="IPR036390">
    <property type="entry name" value="WH_DNA-bd_sf"/>
</dbReference>
<dbReference type="EMBL" id="LR586016">
    <property type="protein sequence ID" value="VIP02514.1"/>
    <property type="molecule type" value="Genomic_DNA"/>
</dbReference>
<evidence type="ECO:0000256" key="11">
    <source>
        <dbReference type="ARBA" id="ARBA00023163"/>
    </source>
</evidence>
<keyword evidence="11" id="KW-0804">Transcription</keyword>
<dbReference type="GO" id="GO:0005829">
    <property type="term" value="C:cytosol"/>
    <property type="evidence" value="ECO:0007669"/>
    <property type="project" value="TreeGrafter"/>
</dbReference>
<evidence type="ECO:0000256" key="5">
    <source>
        <dbReference type="ARBA" id="ARBA00022490"/>
    </source>
</evidence>
<proteinExistence type="inferred from homology"/>
<comment type="similarity">
    <text evidence="2">Belongs to the Fur family.</text>
</comment>
<sequence>MSLPAVEVSQTPEEKFREFLSSRSKPQRYTEQQRDLVNHIFSHHDHFDTEQLIDDLRDAKLRVSRATVYRTLTKLVDAGLLRRLEIGSRTFYEHDYGYPQHDHLVCERCHKMIEFQNPAIEALLRETAAANLFQMNGHSLIIRGICQECNKARSAKRRHDLI</sequence>
<evidence type="ECO:0000256" key="13">
    <source>
        <dbReference type="PIRSR" id="PIRSR602481-2"/>
    </source>
</evidence>
<accession>A0A6C2YMC3</accession>
<evidence type="ECO:0000256" key="8">
    <source>
        <dbReference type="ARBA" id="ARBA00022833"/>
    </source>
</evidence>
<dbReference type="EMBL" id="LR593887">
    <property type="protein sequence ID" value="VTS01631.1"/>
    <property type="molecule type" value="Genomic_DNA"/>
</dbReference>
<gene>
    <name evidence="14" type="ORF">GMBLW1_14460</name>
</gene>
<dbReference type="PANTHER" id="PTHR33202">
    <property type="entry name" value="ZINC UPTAKE REGULATION PROTEIN"/>
    <property type="match status" value="1"/>
</dbReference>
<reference evidence="14" key="1">
    <citation type="submission" date="2019-04" db="EMBL/GenBank/DDBJ databases">
        <authorList>
            <consortium name="Science for Life Laboratories"/>
        </authorList>
    </citation>
    <scope>NUCLEOTIDE SEQUENCE</scope>
    <source>
        <strain evidence="14">MBLW1</strain>
    </source>
</reference>
<comment type="cofactor">
    <cofactor evidence="12">
        <name>Zn(2+)</name>
        <dbReference type="ChEBI" id="CHEBI:29105"/>
    </cofactor>
    <text evidence="12">Binds 1 zinc ion per subunit.</text>
</comment>
<dbReference type="AlphaFoldDB" id="A0A6C2YMC3"/>
<evidence type="ECO:0000313" key="14">
    <source>
        <dbReference type="EMBL" id="VIP02514.1"/>
    </source>
</evidence>
<dbReference type="FunCoup" id="A0A6C2YMC3">
    <property type="interactions" value="481"/>
</dbReference>
<feature type="binding site" evidence="13">
    <location>
        <position position="121"/>
    </location>
    <ligand>
        <name>Fe cation</name>
        <dbReference type="ChEBI" id="CHEBI:24875"/>
    </ligand>
</feature>
<dbReference type="InParanoid" id="A0A6C2YMC3"/>
<keyword evidence="10" id="KW-0238">DNA-binding</keyword>
<dbReference type="CDD" id="cd07153">
    <property type="entry name" value="Fur_like"/>
    <property type="match status" value="1"/>
</dbReference>
<evidence type="ECO:0000256" key="1">
    <source>
        <dbReference type="ARBA" id="ARBA00004496"/>
    </source>
</evidence>
<protein>
    <recommendedName>
        <fullName evidence="4">Ferric uptake regulation protein</fullName>
    </recommendedName>
</protein>
<name>A0A6C2YMC3_9BACT</name>
<evidence type="ECO:0000256" key="10">
    <source>
        <dbReference type="ARBA" id="ARBA00023125"/>
    </source>
</evidence>
<dbReference type="InterPro" id="IPR043135">
    <property type="entry name" value="Fur_C"/>
</dbReference>
<dbReference type="Pfam" id="PF01475">
    <property type="entry name" value="FUR"/>
    <property type="match status" value="1"/>
</dbReference>
<dbReference type="InterPro" id="IPR002481">
    <property type="entry name" value="FUR"/>
</dbReference>
<comment type="subcellular location">
    <subcellularLocation>
        <location evidence="1">Cytoplasm</location>
    </subcellularLocation>
</comment>
<evidence type="ECO:0000256" key="3">
    <source>
        <dbReference type="ARBA" id="ARBA00011738"/>
    </source>
</evidence>
<dbReference type="GO" id="GO:1900376">
    <property type="term" value="P:regulation of secondary metabolite biosynthetic process"/>
    <property type="evidence" value="ECO:0007669"/>
    <property type="project" value="TreeGrafter"/>
</dbReference>
<dbReference type="GO" id="GO:0045892">
    <property type="term" value="P:negative regulation of DNA-templated transcription"/>
    <property type="evidence" value="ECO:0007669"/>
    <property type="project" value="TreeGrafter"/>
</dbReference>
<feature type="binding site" evidence="13">
    <location>
        <position position="138"/>
    </location>
    <ligand>
        <name>Fe cation</name>
        <dbReference type="ChEBI" id="CHEBI:24875"/>
    </ligand>
</feature>
<evidence type="ECO:0000256" key="6">
    <source>
        <dbReference type="ARBA" id="ARBA00022491"/>
    </source>
</evidence>
<keyword evidence="8 12" id="KW-0862">Zinc</keyword>
<dbReference type="RefSeq" id="WP_162657684.1">
    <property type="nucleotide sequence ID" value="NZ_LR593887.1"/>
</dbReference>
<comment type="subunit">
    <text evidence="3">Homodimer.</text>
</comment>
<evidence type="ECO:0000256" key="7">
    <source>
        <dbReference type="ARBA" id="ARBA00022723"/>
    </source>
</evidence>
<evidence type="ECO:0000256" key="9">
    <source>
        <dbReference type="ARBA" id="ARBA00023015"/>
    </source>
</evidence>
<keyword evidence="13" id="KW-0408">Iron</keyword>
<dbReference type="KEGG" id="tim:GMBLW1_14460"/>
<dbReference type="GO" id="GO:0003700">
    <property type="term" value="F:DNA-binding transcription factor activity"/>
    <property type="evidence" value="ECO:0007669"/>
    <property type="project" value="InterPro"/>
</dbReference>
<dbReference type="PANTHER" id="PTHR33202:SF2">
    <property type="entry name" value="FERRIC UPTAKE REGULATION PROTEIN"/>
    <property type="match status" value="1"/>
</dbReference>
<dbReference type="Gene3D" id="1.10.10.10">
    <property type="entry name" value="Winged helix-like DNA-binding domain superfamily/Winged helix DNA-binding domain"/>
    <property type="match status" value="1"/>
</dbReference>
<keyword evidence="6" id="KW-0678">Repressor</keyword>